<feature type="transmembrane region" description="Helical" evidence="1">
    <location>
        <begin position="6"/>
        <end position="39"/>
    </location>
</feature>
<dbReference type="NCBIfam" id="NF033488">
    <property type="entry name" value="lmo0937_fam_TM"/>
    <property type="match status" value="1"/>
</dbReference>
<keyword evidence="1" id="KW-1133">Transmembrane helix</keyword>
<keyword evidence="1" id="KW-0472">Membrane</keyword>
<dbReference type="Proteomes" id="UP001418796">
    <property type="component" value="Unassembled WGS sequence"/>
</dbReference>
<reference evidence="2 3" key="1">
    <citation type="submission" date="2024-03" db="EMBL/GenBank/DDBJ databases">
        <title>Bacilli Hybrid Assemblies.</title>
        <authorList>
            <person name="Kovac J."/>
        </authorList>
    </citation>
    <scope>NUCLEOTIDE SEQUENCE [LARGE SCALE GENOMIC DNA]</scope>
    <source>
        <strain evidence="2 3">FSL R7-0666</strain>
    </source>
</reference>
<keyword evidence="3" id="KW-1185">Reference proteome</keyword>
<name>A0ABU9VK77_9BACI</name>
<evidence type="ECO:0000313" key="3">
    <source>
        <dbReference type="Proteomes" id="UP001418796"/>
    </source>
</evidence>
<sequence>MLWTILLIILGVWLVGVIFRIAGGFIHLLLIVAAIVLVYKLLVKRK</sequence>
<keyword evidence="1" id="KW-0812">Transmembrane</keyword>
<dbReference type="RefSeq" id="WP_343130974.1">
    <property type="nucleotide sequence ID" value="NZ_JBCITK010000001.1"/>
</dbReference>
<evidence type="ECO:0000313" key="2">
    <source>
        <dbReference type="EMBL" id="MEN0644233.1"/>
    </source>
</evidence>
<evidence type="ECO:0000256" key="1">
    <source>
        <dbReference type="SAM" id="Phobius"/>
    </source>
</evidence>
<dbReference type="Pfam" id="PF18919">
    <property type="entry name" value="DUF5670"/>
    <property type="match status" value="1"/>
</dbReference>
<accession>A0ABU9VK77</accession>
<proteinExistence type="predicted"/>
<dbReference type="EMBL" id="JBCITK010000001">
    <property type="protein sequence ID" value="MEN0644233.1"/>
    <property type="molecule type" value="Genomic_DNA"/>
</dbReference>
<organism evidence="2 3">
    <name type="scientific">Alkalicoccobacillus gibsonii</name>
    <dbReference type="NCBI Taxonomy" id="79881"/>
    <lineage>
        <taxon>Bacteria</taxon>
        <taxon>Bacillati</taxon>
        <taxon>Bacillota</taxon>
        <taxon>Bacilli</taxon>
        <taxon>Bacillales</taxon>
        <taxon>Bacillaceae</taxon>
        <taxon>Alkalicoccobacillus</taxon>
    </lineage>
</organism>
<protein>
    <submittedName>
        <fullName evidence="2">Lmo0937 family membrane protein</fullName>
    </submittedName>
</protein>
<dbReference type="InterPro" id="IPR043727">
    <property type="entry name" value="Lmo0937-like"/>
</dbReference>
<comment type="caution">
    <text evidence="2">The sequence shown here is derived from an EMBL/GenBank/DDBJ whole genome shotgun (WGS) entry which is preliminary data.</text>
</comment>
<gene>
    <name evidence="2" type="ORF">MKY91_13860</name>
</gene>